<feature type="domain" description="Peptidase S8/S53" evidence="7">
    <location>
        <begin position="420"/>
        <end position="552"/>
    </location>
</feature>
<dbReference type="CDD" id="cd07478">
    <property type="entry name" value="Peptidases_S8_CspA-like"/>
    <property type="match status" value="1"/>
</dbReference>
<dbReference type="PROSITE" id="PS00136">
    <property type="entry name" value="SUBTILASE_ASP"/>
    <property type="match status" value="1"/>
</dbReference>
<accession>A0ABR6S7A1</accession>
<dbReference type="InterPro" id="IPR022398">
    <property type="entry name" value="Peptidase_S8_His-AS"/>
</dbReference>
<dbReference type="RefSeq" id="WP_011318812.1">
    <property type="nucleotide sequence ID" value="NZ_JACKZP010000030.1"/>
</dbReference>
<dbReference type="InterPro" id="IPR000209">
    <property type="entry name" value="Peptidase_S8/S53_dom"/>
</dbReference>
<dbReference type="Gene3D" id="3.40.50.200">
    <property type="entry name" value="Peptidase S8/S53 domain"/>
    <property type="match status" value="1"/>
</dbReference>
<dbReference type="Proteomes" id="UP000570851">
    <property type="component" value="Unassembled WGS sequence"/>
</dbReference>
<dbReference type="PANTHER" id="PTHR43806:SF65">
    <property type="entry name" value="SERINE PROTEASE APRX"/>
    <property type="match status" value="1"/>
</dbReference>
<evidence type="ECO:0000313" key="9">
    <source>
        <dbReference type="Proteomes" id="UP000570851"/>
    </source>
</evidence>
<dbReference type="PROSITE" id="PS51892">
    <property type="entry name" value="SUBTILASE"/>
    <property type="match status" value="1"/>
</dbReference>
<name>A0ABR6S7A1_ANAVA</name>
<dbReference type="InterPro" id="IPR036852">
    <property type="entry name" value="Peptidase_S8/S53_dom_sf"/>
</dbReference>
<feature type="active site" description="Charge relay system" evidence="5">
    <location>
        <position position="136"/>
    </location>
</feature>
<dbReference type="PRINTS" id="PR00723">
    <property type="entry name" value="SUBTILISIN"/>
</dbReference>
<evidence type="ECO:0000256" key="6">
    <source>
        <dbReference type="RuleBase" id="RU003355"/>
    </source>
</evidence>
<evidence type="ECO:0000256" key="4">
    <source>
        <dbReference type="ARBA" id="ARBA00022825"/>
    </source>
</evidence>
<dbReference type="GeneID" id="58724696"/>
<dbReference type="InterPro" id="IPR050131">
    <property type="entry name" value="Peptidase_S8_subtilisin-like"/>
</dbReference>
<dbReference type="InterPro" id="IPR023827">
    <property type="entry name" value="Peptidase_S8_Asp-AS"/>
</dbReference>
<dbReference type="Pfam" id="PF00082">
    <property type="entry name" value="Peptidase_S8"/>
    <property type="match status" value="2"/>
</dbReference>
<gene>
    <name evidence="8" type="ORF">GNE12_10195</name>
</gene>
<dbReference type="InterPro" id="IPR015500">
    <property type="entry name" value="Peptidase_S8_subtilisin-rel"/>
</dbReference>
<evidence type="ECO:0000256" key="2">
    <source>
        <dbReference type="ARBA" id="ARBA00022670"/>
    </source>
</evidence>
<dbReference type="Gene3D" id="2.60.120.1290">
    <property type="match status" value="1"/>
</dbReference>
<feature type="active site" description="Charge relay system" evidence="5">
    <location>
        <position position="186"/>
    </location>
</feature>
<evidence type="ECO:0000259" key="7">
    <source>
        <dbReference type="Pfam" id="PF00082"/>
    </source>
</evidence>
<dbReference type="EMBL" id="JACKZP010000030">
    <property type="protein sequence ID" value="MBC1302284.1"/>
    <property type="molecule type" value="Genomic_DNA"/>
</dbReference>
<dbReference type="PROSITE" id="PS00138">
    <property type="entry name" value="SUBTILASE_SER"/>
    <property type="match status" value="1"/>
</dbReference>
<protein>
    <submittedName>
        <fullName evidence="8">S8 family peptidase</fullName>
    </submittedName>
</protein>
<dbReference type="PROSITE" id="PS00137">
    <property type="entry name" value="SUBTILASE_HIS"/>
    <property type="match status" value="1"/>
</dbReference>
<evidence type="ECO:0000313" key="8">
    <source>
        <dbReference type="EMBL" id="MBC1302284.1"/>
    </source>
</evidence>
<evidence type="ECO:0000256" key="1">
    <source>
        <dbReference type="ARBA" id="ARBA00011073"/>
    </source>
</evidence>
<dbReference type="PANTHER" id="PTHR43806">
    <property type="entry name" value="PEPTIDASE S8"/>
    <property type="match status" value="1"/>
</dbReference>
<proteinExistence type="inferred from homology"/>
<keyword evidence="9" id="KW-1185">Reference proteome</keyword>
<evidence type="ECO:0000256" key="5">
    <source>
        <dbReference type="PROSITE-ProRule" id="PRU01240"/>
    </source>
</evidence>
<dbReference type="InterPro" id="IPR034045">
    <property type="entry name" value="Pep_S8_CspA-like"/>
</dbReference>
<reference evidence="8 9" key="1">
    <citation type="submission" date="2019-11" db="EMBL/GenBank/DDBJ databases">
        <title>Comparison of genomes from free-living endosymbiotic cyanobacteria isolated from Azolla.</title>
        <authorList>
            <person name="Thiel T."/>
            <person name="Pratte B."/>
        </authorList>
    </citation>
    <scope>NUCLEOTIDE SEQUENCE [LARGE SCALE GENOMIC DNA]</scope>
    <source>
        <strain evidence="8 9">N2B</strain>
    </source>
</reference>
<evidence type="ECO:0000256" key="3">
    <source>
        <dbReference type="ARBA" id="ARBA00022801"/>
    </source>
</evidence>
<sequence length="578" mass="61662">MRHEKLAPALLLAYQDLQNEGQTALIKHRHFLGIIAPKTVIKPTKSIIFIYCDADADLSHLSQYGVEVNQNSGSVRTAFLPLENLAAISEEAAIHRIKPSRQLKLRMDVAPQAVQLPDFHGKTGLTGKGVIIGIIDTGIDAKHHAFTGRILRIWDQTLPGPGVNEGGYGAEFTETQLTISQDTAGHGTHVAGIAAGADATYRGVAPEAELVIVKSDLQDAHIADGIRYIFRVAGELGRPAVVNISLGNHSDAHDGTDSLSQIIDAESGSGKIVCCAAGNEGNYNIHGQANIPSGRNRGMRFHVPLNQIGIVWLNAWYASSGQLEVSVQSPNGFVSPWQKIITDGNPSQSYNLPDSQVEIVTPGPDPANGDYNVFVQIRGQGKSPVQGGVWQLRSRNTSSSDTRLDVWTLDDTSSVFFTGKSVKDALKIGSPGCAKSAVTVAAYTTKAKFQDIDGQIQEMGLDLNTIADFSSEGPLRNNTQKPDVAAPGAMIVSALSGYAHSDDRSMTINPQFIAMSGTSMAAPFITGLIALLLQRNPSLDPEAIKDLLRQSSSIPGKPPGTFDPKWGFGLINAAKLIG</sequence>
<comment type="caution">
    <text evidence="8">The sequence shown here is derived from an EMBL/GenBank/DDBJ whole genome shotgun (WGS) entry which is preliminary data.</text>
</comment>
<feature type="domain" description="Peptidase S8/S53" evidence="7">
    <location>
        <begin position="127"/>
        <end position="287"/>
    </location>
</feature>
<organism evidence="8 9">
    <name type="scientific">Trichormus variabilis N2B</name>
    <dbReference type="NCBI Taxonomy" id="2681315"/>
    <lineage>
        <taxon>Bacteria</taxon>
        <taxon>Bacillati</taxon>
        <taxon>Cyanobacteriota</taxon>
        <taxon>Cyanophyceae</taxon>
        <taxon>Nostocales</taxon>
        <taxon>Nostocaceae</taxon>
        <taxon>Trichormus</taxon>
    </lineage>
</organism>
<feature type="active site" description="Charge relay system" evidence="5">
    <location>
        <position position="519"/>
    </location>
</feature>
<comment type="similarity">
    <text evidence="1 5 6">Belongs to the peptidase S8 family.</text>
</comment>
<dbReference type="SUPFAM" id="SSF52743">
    <property type="entry name" value="Subtilisin-like"/>
    <property type="match status" value="1"/>
</dbReference>
<dbReference type="InterPro" id="IPR023828">
    <property type="entry name" value="Peptidase_S8_Ser-AS"/>
</dbReference>
<keyword evidence="3 5" id="KW-0378">Hydrolase</keyword>
<keyword evidence="2 5" id="KW-0645">Protease</keyword>
<keyword evidence="4 5" id="KW-0720">Serine protease</keyword>